<sequence>MTRTGRDVDGSCSMAAQVSSAAGFLYWRPLPADPAMSAPLPISGVVITHNEADRIGRCIASLVAVCDEVILLDSGSTDDTVRIARDLGARVEHRGWDGFARQKNAAIAMASKPWVLLLDSDEWLEADAHAELGSLFAGDIEQADVWTLQRRTHWLGQPMRFGSFAREPVHRLFRADLRHADVPVHEYLDVEGRVVKPSRIRLEHDTARSSAEYRGKLGKYARLWAEARAARGNTAWPGRGLLAAAAYALKNLILQGGALDGRSGIAFHREHMRYAALKYRLLRELARSR</sequence>
<feature type="domain" description="Glycosyltransferase 2-like" evidence="2">
    <location>
        <begin position="45"/>
        <end position="128"/>
    </location>
</feature>
<dbReference type="OrthoDB" id="9815923at2"/>
<dbReference type="CDD" id="cd02511">
    <property type="entry name" value="Beta4Glucosyltransferase"/>
    <property type="match status" value="1"/>
</dbReference>
<dbReference type="PANTHER" id="PTHR43630:SF2">
    <property type="entry name" value="GLYCOSYLTRANSFERASE"/>
    <property type="match status" value="1"/>
</dbReference>
<dbReference type="InterPro" id="IPR001173">
    <property type="entry name" value="Glyco_trans_2-like"/>
</dbReference>
<proteinExistence type="inferred from homology"/>
<dbReference type="EMBL" id="CP029556">
    <property type="protein sequence ID" value="AXA85178.1"/>
    <property type="molecule type" value="Genomic_DNA"/>
</dbReference>
<evidence type="ECO:0000313" key="3">
    <source>
        <dbReference type="EMBL" id="AXA85178.1"/>
    </source>
</evidence>
<dbReference type="KEGG" id="lue:DCD74_11235"/>
<dbReference type="Proteomes" id="UP000251842">
    <property type="component" value="Chromosome"/>
</dbReference>
<comment type="similarity">
    <text evidence="1">Belongs to the glycosyltransferase 2 family. WaaE/KdtX subfamily.</text>
</comment>
<gene>
    <name evidence="3" type="ORF">DCD74_11235</name>
</gene>
<reference evidence="4" key="1">
    <citation type="submission" date="2018-05" db="EMBL/GenBank/DDBJ databases">
        <title>Luteimonas pekinense sp. nov., isolated from human Meibomian gland secretions, Beijing, China.</title>
        <authorList>
            <person name="Wen T."/>
            <person name="Bai H."/>
            <person name="Lv H."/>
        </authorList>
    </citation>
    <scope>NUCLEOTIDE SEQUENCE [LARGE SCALE GENOMIC DNA]</scope>
    <source>
        <strain evidence="4">83-4</strain>
    </source>
</reference>
<protein>
    <recommendedName>
        <fullName evidence="2">Glycosyltransferase 2-like domain-containing protein</fullName>
    </recommendedName>
</protein>
<dbReference type="InterPro" id="IPR029044">
    <property type="entry name" value="Nucleotide-diphossugar_trans"/>
</dbReference>
<dbReference type="Pfam" id="PF00535">
    <property type="entry name" value="Glycos_transf_2"/>
    <property type="match status" value="1"/>
</dbReference>
<evidence type="ECO:0000256" key="1">
    <source>
        <dbReference type="ARBA" id="ARBA00038494"/>
    </source>
</evidence>
<dbReference type="PANTHER" id="PTHR43630">
    <property type="entry name" value="POLY-BETA-1,6-N-ACETYL-D-GLUCOSAMINE SYNTHASE"/>
    <property type="match status" value="1"/>
</dbReference>
<name>A0A344J818_9GAMM</name>
<accession>A0A344J818</accession>
<evidence type="ECO:0000259" key="2">
    <source>
        <dbReference type="Pfam" id="PF00535"/>
    </source>
</evidence>
<organism evidence="3 4">
    <name type="scientific">Solilutibacter oculi</name>
    <dbReference type="NCBI Taxonomy" id="2698682"/>
    <lineage>
        <taxon>Bacteria</taxon>
        <taxon>Pseudomonadati</taxon>
        <taxon>Pseudomonadota</taxon>
        <taxon>Gammaproteobacteria</taxon>
        <taxon>Lysobacterales</taxon>
        <taxon>Lysobacteraceae</taxon>
        <taxon>Solilutibacter</taxon>
    </lineage>
</organism>
<dbReference type="SUPFAM" id="SSF53448">
    <property type="entry name" value="Nucleotide-diphospho-sugar transferases"/>
    <property type="match status" value="1"/>
</dbReference>
<keyword evidence="4" id="KW-1185">Reference proteome</keyword>
<dbReference type="Gene3D" id="3.90.550.10">
    <property type="entry name" value="Spore Coat Polysaccharide Biosynthesis Protein SpsA, Chain A"/>
    <property type="match status" value="1"/>
</dbReference>
<dbReference type="AlphaFoldDB" id="A0A344J818"/>
<evidence type="ECO:0000313" key="4">
    <source>
        <dbReference type="Proteomes" id="UP000251842"/>
    </source>
</evidence>